<accession>A0A382P8Z1</accession>
<protein>
    <submittedName>
        <fullName evidence="2">Uncharacterized protein</fullName>
    </submittedName>
</protein>
<organism evidence="2">
    <name type="scientific">marine metagenome</name>
    <dbReference type="NCBI Taxonomy" id="408172"/>
    <lineage>
        <taxon>unclassified sequences</taxon>
        <taxon>metagenomes</taxon>
        <taxon>ecological metagenomes</taxon>
    </lineage>
</organism>
<reference evidence="2" key="1">
    <citation type="submission" date="2018-05" db="EMBL/GenBank/DDBJ databases">
        <authorList>
            <person name="Lanie J.A."/>
            <person name="Ng W.-L."/>
            <person name="Kazmierczak K.M."/>
            <person name="Andrzejewski T.M."/>
            <person name="Davidsen T.M."/>
            <person name="Wayne K.J."/>
            <person name="Tettelin H."/>
            <person name="Glass J.I."/>
            <person name="Rusch D."/>
            <person name="Podicherti R."/>
            <person name="Tsui H.-C.T."/>
            <person name="Winkler M.E."/>
        </authorList>
    </citation>
    <scope>NUCLEOTIDE SEQUENCE</scope>
</reference>
<name>A0A382P8Z1_9ZZZZ</name>
<sequence length="293" mass="32775">MTKKTQNNLVGEGFRFIKNDIDIAMIMTVLASLAIGGGQSFSTKEQIIIDALRRSMVELKFATIEDISEKLSRFDPERMPGLVSHIKGIVHEMEFVAFENEDGDSVFAALHSGTNHPGYDVKMIDENTNESWEIQLKATDDKGYVQDWIAQHPDGEIVVTSEIAEKMGLQSSGLSNEGLKTSINDFIDGMIELQEDETIWKYFPYLLPISVAFVVYELFKRYKKGEITKKQFRNLTIKATGIKASKFAGIFILLSIPIVNVVTCIALITKLIKDIRNTAENLLNKKGGKTSIS</sequence>
<feature type="transmembrane region" description="Helical" evidence="1">
    <location>
        <begin position="202"/>
        <end position="219"/>
    </location>
</feature>
<proteinExistence type="predicted"/>
<evidence type="ECO:0000313" key="2">
    <source>
        <dbReference type="EMBL" id="SVC69884.1"/>
    </source>
</evidence>
<dbReference type="AlphaFoldDB" id="A0A382P8Z1"/>
<gene>
    <name evidence="2" type="ORF">METZ01_LOCUS322738</name>
</gene>
<keyword evidence="1" id="KW-1133">Transmembrane helix</keyword>
<feature type="transmembrane region" description="Helical" evidence="1">
    <location>
        <begin position="21"/>
        <end position="41"/>
    </location>
</feature>
<keyword evidence="1" id="KW-0472">Membrane</keyword>
<feature type="transmembrane region" description="Helical" evidence="1">
    <location>
        <begin position="247"/>
        <end position="268"/>
    </location>
</feature>
<evidence type="ECO:0000256" key="1">
    <source>
        <dbReference type="SAM" id="Phobius"/>
    </source>
</evidence>
<keyword evidence="1" id="KW-0812">Transmembrane</keyword>
<dbReference type="EMBL" id="UINC01105727">
    <property type="protein sequence ID" value="SVC69884.1"/>
    <property type="molecule type" value="Genomic_DNA"/>
</dbReference>